<feature type="domain" description="Kinetochore protein Nuf2 N-terminal" evidence="10">
    <location>
        <begin position="7"/>
        <end position="130"/>
    </location>
</feature>
<evidence type="ECO:0000256" key="7">
    <source>
        <dbReference type="ARBA" id="ARBA00023306"/>
    </source>
</evidence>
<comment type="caution">
    <text evidence="11">The sequence shown here is derived from an EMBL/GenBank/DDBJ whole genome shotgun (WGS) entry which is preliminary data.</text>
</comment>
<evidence type="ECO:0000256" key="2">
    <source>
        <dbReference type="ARBA" id="ARBA00005498"/>
    </source>
</evidence>
<feature type="coiled-coil region" evidence="9">
    <location>
        <begin position="150"/>
        <end position="240"/>
    </location>
</feature>
<protein>
    <submittedName>
        <fullName evidence="11">Kinetochore-associated Ndc80 complex subunit nuf2</fullName>
    </submittedName>
</protein>
<evidence type="ECO:0000256" key="5">
    <source>
        <dbReference type="ARBA" id="ARBA00022776"/>
    </source>
</evidence>
<dbReference type="EMBL" id="JBDODL010000706">
    <property type="protein sequence ID" value="MES1920499.1"/>
    <property type="molecule type" value="Genomic_DNA"/>
</dbReference>
<evidence type="ECO:0000256" key="9">
    <source>
        <dbReference type="SAM" id="Coils"/>
    </source>
</evidence>
<evidence type="ECO:0000313" key="12">
    <source>
        <dbReference type="Proteomes" id="UP001439008"/>
    </source>
</evidence>
<keyword evidence="6 9" id="KW-0175">Coiled coil</keyword>
<organism evidence="11 12">
    <name type="scientific">Bonamia ostreae</name>
    <dbReference type="NCBI Taxonomy" id="126728"/>
    <lineage>
        <taxon>Eukaryota</taxon>
        <taxon>Sar</taxon>
        <taxon>Rhizaria</taxon>
        <taxon>Endomyxa</taxon>
        <taxon>Ascetosporea</taxon>
        <taxon>Haplosporida</taxon>
        <taxon>Bonamia</taxon>
    </lineage>
</organism>
<dbReference type="InterPro" id="IPR038275">
    <property type="entry name" value="Nuf2_N_sf"/>
</dbReference>
<keyword evidence="3" id="KW-0158">Chromosome</keyword>
<comment type="similarity">
    <text evidence="2">Belongs to the NUF2 family.</text>
</comment>
<evidence type="ECO:0000256" key="6">
    <source>
        <dbReference type="ARBA" id="ARBA00023054"/>
    </source>
</evidence>
<keyword evidence="12" id="KW-1185">Reference proteome</keyword>
<dbReference type="Gene3D" id="1.10.418.60">
    <property type="entry name" value="Ncd80 complex, Nuf2 subunit"/>
    <property type="match status" value="1"/>
</dbReference>
<proteinExistence type="inferred from homology"/>
<reference evidence="11 12" key="1">
    <citation type="journal article" date="2024" name="BMC Biol.">
        <title>Comparative genomics of Ascetosporea gives new insight into the evolutionary basis for animal parasitism in Rhizaria.</title>
        <authorList>
            <person name="Hiltunen Thoren M."/>
            <person name="Onut-Brannstrom I."/>
            <person name="Alfjorden A."/>
            <person name="Peckova H."/>
            <person name="Swords F."/>
            <person name="Hooper C."/>
            <person name="Holzer A.S."/>
            <person name="Bass D."/>
            <person name="Burki F."/>
        </authorList>
    </citation>
    <scope>NUCLEOTIDE SEQUENCE [LARGE SCALE GENOMIC DNA]</scope>
    <source>
        <strain evidence="11">20-A016</strain>
    </source>
</reference>
<dbReference type="Pfam" id="PF03800">
    <property type="entry name" value="Nuf2"/>
    <property type="match status" value="1"/>
</dbReference>
<evidence type="ECO:0000259" key="10">
    <source>
        <dbReference type="Pfam" id="PF03800"/>
    </source>
</evidence>
<keyword evidence="8" id="KW-0137">Centromere</keyword>
<keyword evidence="5" id="KW-0498">Mitosis</keyword>
<keyword evidence="7" id="KW-0131">Cell cycle</keyword>
<keyword evidence="4" id="KW-0132">Cell division</keyword>
<sequence length="461" mass="53912">MPFKKNLSFPILPENQLIETYNSLSIDTTAILRKPTSQNTRDTYQQIILRLLNCSFEDVFGNNIVTTDDFTNPELHEHSVPYRAFSLIFPKIILYSGIEDFDEIKDIAKPSKRRVIMVLSGLLNLLKFTNALKDFSLQCESETFEISKSLEEAKNRRNLLENDKQKLIKTLENDEGEIKTLEEDITKNEMEIKSFQKELLKFDKIEEVRKKKYLTNKQNFKENKNVLHEKKKRLAKLEQQIVSSPEKIKFKLSDLKSKIDVTKKTVEMNDRKLKKCLEYERMADKLMNKINSRIAECNKIESDLKTIKSLKKKLKKIDFKINETKHKINTVEENKNALVGSQEFQKQRETDLQGEIEQKRKEMISALDSVHKKELSAQKTKAEEDQRVEQIRSKIAATEKRIAEARAREKELLNEADKEITLFKVAVAEFFKKTESSLGDFEARENVWASEIYEREQLSGE</sequence>
<evidence type="ECO:0000256" key="3">
    <source>
        <dbReference type="ARBA" id="ARBA00022454"/>
    </source>
</evidence>
<dbReference type="InterPro" id="IPR005549">
    <property type="entry name" value="Kinetochore_Nuf2_N"/>
</dbReference>
<comment type="subcellular location">
    <subcellularLocation>
        <location evidence="1">Chromosome</location>
        <location evidence="1">Centromere</location>
    </subcellularLocation>
</comment>
<evidence type="ECO:0000313" key="11">
    <source>
        <dbReference type="EMBL" id="MES1920499.1"/>
    </source>
</evidence>
<evidence type="ECO:0000256" key="8">
    <source>
        <dbReference type="ARBA" id="ARBA00023328"/>
    </source>
</evidence>
<accession>A0ABV2ALX2</accession>
<feature type="coiled-coil region" evidence="9">
    <location>
        <begin position="381"/>
        <end position="415"/>
    </location>
</feature>
<gene>
    <name evidence="11" type="primary">NUF2</name>
    <name evidence="11" type="ORF">MHBO_002165</name>
</gene>
<evidence type="ECO:0000256" key="1">
    <source>
        <dbReference type="ARBA" id="ARBA00004584"/>
    </source>
</evidence>
<name>A0ABV2ALX2_9EUKA</name>
<evidence type="ECO:0000256" key="4">
    <source>
        <dbReference type="ARBA" id="ARBA00022618"/>
    </source>
</evidence>
<dbReference type="Proteomes" id="UP001439008">
    <property type="component" value="Unassembled WGS sequence"/>
</dbReference>